<proteinExistence type="predicted"/>
<gene>
    <name evidence="1" type="ORF">BpHYR1_012716</name>
</gene>
<reference evidence="1 2" key="1">
    <citation type="journal article" date="2018" name="Sci. Rep.">
        <title>Genomic signatures of local adaptation to the degree of environmental predictability in rotifers.</title>
        <authorList>
            <person name="Franch-Gras L."/>
            <person name="Hahn C."/>
            <person name="Garcia-Roger E.M."/>
            <person name="Carmona M.J."/>
            <person name="Serra M."/>
            <person name="Gomez A."/>
        </authorList>
    </citation>
    <scope>NUCLEOTIDE SEQUENCE [LARGE SCALE GENOMIC DNA]</scope>
    <source>
        <strain evidence="1">HYR1</strain>
    </source>
</reference>
<dbReference type="Proteomes" id="UP000276133">
    <property type="component" value="Unassembled WGS sequence"/>
</dbReference>
<accession>A0A3M7QA57</accession>
<evidence type="ECO:0000313" key="1">
    <source>
        <dbReference type="EMBL" id="RNA08286.1"/>
    </source>
</evidence>
<dbReference type="EMBL" id="REGN01006785">
    <property type="protein sequence ID" value="RNA08286.1"/>
    <property type="molecule type" value="Genomic_DNA"/>
</dbReference>
<dbReference type="AlphaFoldDB" id="A0A3M7QA57"/>
<keyword evidence="2" id="KW-1185">Reference proteome</keyword>
<name>A0A3M7QA57_BRAPC</name>
<comment type="caution">
    <text evidence="1">The sequence shown here is derived from an EMBL/GenBank/DDBJ whole genome shotgun (WGS) entry which is preliminary data.</text>
</comment>
<organism evidence="1 2">
    <name type="scientific">Brachionus plicatilis</name>
    <name type="common">Marine rotifer</name>
    <name type="synonym">Brachionus muelleri</name>
    <dbReference type="NCBI Taxonomy" id="10195"/>
    <lineage>
        <taxon>Eukaryota</taxon>
        <taxon>Metazoa</taxon>
        <taxon>Spiralia</taxon>
        <taxon>Gnathifera</taxon>
        <taxon>Rotifera</taxon>
        <taxon>Eurotatoria</taxon>
        <taxon>Monogononta</taxon>
        <taxon>Pseudotrocha</taxon>
        <taxon>Ploima</taxon>
        <taxon>Brachionidae</taxon>
        <taxon>Brachionus</taxon>
    </lineage>
</organism>
<evidence type="ECO:0000313" key="2">
    <source>
        <dbReference type="Proteomes" id="UP000276133"/>
    </source>
</evidence>
<sequence>MPAQLIDTRAFVDSLSLPSNHSLPASICSGYTVHSCYLQGFDSDLLFPHTCCKGRIICLCVRINGQGLFVRPAMPDLQKNFYKLLIDHHITNTKSKFIRKKQGFHACNINLK</sequence>
<protein>
    <submittedName>
        <fullName evidence="1">Uncharacterized protein</fullName>
    </submittedName>
</protein>